<protein>
    <submittedName>
        <fullName>Tyrosine kinase</fullName>
    </submittedName>
</protein>
<dbReference type="GO" id="GO:0005524">
    <property type="term" value="F:ATP binding"/>
    <property type="evidence" value="ECO:0007669"/>
    <property type="project" value="InterPro"/>
</dbReference>
<dbReference type="PROSITE" id="PS50011">
    <property type="entry name" value="PROTEIN_KINASE_DOM"/>
    <property type="match status" value="1"/>
</dbReference>
<organism>
    <name type="scientific">Xenopus borealis</name>
    <name type="common">Kenyan clawed frog</name>
    <dbReference type="NCBI Taxonomy" id="8354"/>
    <lineage>
        <taxon>Eukaryota</taxon>
        <taxon>Metazoa</taxon>
        <taxon>Chordata</taxon>
        <taxon>Craniata</taxon>
        <taxon>Vertebrata</taxon>
        <taxon>Euteleostomi</taxon>
        <taxon>Amphibia</taxon>
        <taxon>Batrachia</taxon>
        <taxon>Anura</taxon>
        <taxon>Pipoidea</taxon>
        <taxon>Pipidae</taxon>
        <taxon>Xenopodinae</taxon>
        <taxon>Xenopus</taxon>
        <taxon>Xenopus</taxon>
    </lineage>
</organism>
<reference key="1">
    <citation type="journal article" date="1994" name="DNA Cell Biol.">
        <title>An analysis of Xenopus tyrosine kinase genes and their expression in early development.</title>
        <authorList>
            <person name="Islam N."/>
            <person name="Guimond A."/>
            <person name="Sanchez A."/>
            <person name="Moss T."/>
        </authorList>
    </citation>
    <scope>NUCLEOTIDE SEQUENCE</scope>
</reference>
<dbReference type="Gene3D" id="1.10.510.10">
    <property type="entry name" value="Transferase(Phosphotransferase) domain 1"/>
    <property type="match status" value="1"/>
</dbReference>
<dbReference type="InterPro" id="IPR001245">
    <property type="entry name" value="Ser-Thr/Tyr_kinase_cat_dom"/>
</dbReference>
<feature type="domain" description="Protein kinase" evidence="1">
    <location>
        <begin position="1"/>
        <end position="25"/>
    </location>
</feature>
<dbReference type="InterPro" id="IPR011009">
    <property type="entry name" value="Kinase-like_dom_sf"/>
</dbReference>
<dbReference type="GO" id="GO:0004672">
    <property type="term" value="F:protein kinase activity"/>
    <property type="evidence" value="ECO:0007669"/>
    <property type="project" value="InterPro"/>
</dbReference>
<name>Q9PSB1_XENBO</name>
<dbReference type="AlphaFoldDB" id="Q9PSB1"/>
<dbReference type="SUPFAM" id="SSF56112">
    <property type="entry name" value="Protein kinase-like (PK-like)"/>
    <property type="match status" value="1"/>
</dbReference>
<accession>Q9PSB1</accession>
<proteinExistence type="predicted"/>
<dbReference type="InterPro" id="IPR000719">
    <property type="entry name" value="Prot_kinase_dom"/>
</dbReference>
<evidence type="ECO:0000259" key="1">
    <source>
        <dbReference type="PROSITE" id="PS50011"/>
    </source>
</evidence>
<sequence length="25" mass="2906">VKWTAPEVFSEQKYSSKSDVWTFGV</sequence>
<dbReference type="Pfam" id="PF07714">
    <property type="entry name" value="PK_Tyr_Ser-Thr"/>
    <property type="match status" value="1"/>
</dbReference>